<feature type="domain" description="Peptidase C39-like" evidence="1">
    <location>
        <begin position="229"/>
        <end position="380"/>
    </location>
</feature>
<gene>
    <name evidence="2" type="ORF">H9871_04300</name>
</gene>
<proteinExistence type="predicted"/>
<evidence type="ECO:0000313" key="2">
    <source>
        <dbReference type="EMBL" id="HIW99345.1"/>
    </source>
</evidence>
<dbReference type="PROSITE" id="PS51318">
    <property type="entry name" value="TAT"/>
    <property type="match status" value="1"/>
</dbReference>
<sequence>MESVSRSTVLRSAGAAGLLGGITAAGALGAAPAAAAGSNQVNLRLWEGATGFGYGTFTGTTTAWGAVVIDSPATTVNYNDPHGSSRSYDRSTWMGPRVSAPFGATEIIASWNAKTPAGTWVEVAAQATTTSGDTTGWYVMGRWASGDASSDISRSSVSGQSDQYAAVSTDTLTARNGHTFAGVRLRVRLYRLASGSSSPRLTLAAVMFSSTGTSSSTSSPGSAAGTVLSVPAYSQQRHVGHYPQWNGGGQAWCSPTCTAMVLDYWNLGPTTSQTSWVDIAGEDRPQVDHIARHVFDYTYGGAGNWTFNTAYAGNRGARGYITRLRSLSEAEAFISAGIPLIVSLSFTADELTGAGYGTNGHLMVLRGFDDDGDPIMNDPASHMRSDDGAVRVTYARDELESLWLDTSGGLTYVIAPPEQELPATQGAHINWR</sequence>
<dbReference type="InterPro" id="IPR006311">
    <property type="entry name" value="TAT_signal"/>
</dbReference>
<comment type="caution">
    <text evidence="2">The sequence shown here is derived from an EMBL/GenBank/DDBJ whole genome shotgun (WGS) entry which is preliminary data.</text>
</comment>
<dbReference type="EMBL" id="DXGD01000155">
    <property type="protein sequence ID" value="HIW99345.1"/>
    <property type="molecule type" value="Genomic_DNA"/>
</dbReference>
<dbReference type="InterPro" id="IPR039563">
    <property type="entry name" value="Peptidase_C39_single_dom"/>
</dbReference>
<organism evidence="2 3">
    <name type="scientific">Candidatus Nesterenkonia stercoripullorum</name>
    <dbReference type="NCBI Taxonomy" id="2838701"/>
    <lineage>
        <taxon>Bacteria</taxon>
        <taxon>Bacillati</taxon>
        <taxon>Actinomycetota</taxon>
        <taxon>Actinomycetes</taxon>
        <taxon>Micrococcales</taxon>
        <taxon>Micrococcaceae</taxon>
        <taxon>Nesterenkonia</taxon>
    </lineage>
</organism>
<dbReference type="Gene3D" id="3.90.70.10">
    <property type="entry name" value="Cysteine proteinases"/>
    <property type="match status" value="1"/>
</dbReference>
<dbReference type="Proteomes" id="UP000824151">
    <property type="component" value="Unassembled WGS sequence"/>
</dbReference>
<reference evidence="2" key="2">
    <citation type="submission" date="2021-04" db="EMBL/GenBank/DDBJ databases">
        <authorList>
            <person name="Gilroy R."/>
        </authorList>
    </citation>
    <scope>NUCLEOTIDE SEQUENCE</scope>
    <source>
        <strain evidence="2">ChiHejej3B27-3195</strain>
    </source>
</reference>
<evidence type="ECO:0000259" key="1">
    <source>
        <dbReference type="Pfam" id="PF13529"/>
    </source>
</evidence>
<evidence type="ECO:0000313" key="3">
    <source>
        <dbReference type="Proteomes" id="UP000824151"/>
    </source>
</evidence>
<dbReference type="InterPro" id="IPR039564">
    <property type="entry name" value="Peptidase_C39-like"/>
</dbReference>
<accession>A0A9D1S236</accession>
<dbReference type="CDD" id="cd02549">
    <property type="entry name" value="Peptidase_C39A"/>
    <property type="match status" value="1"/>
</dbReference>
<protein>
    <submittedName>
        <fullName evidence="2">Peptidase C39 family protein</fullName>
    </submittedName>
</protein>
<dbReference type="Pfam" id="PF13529">
    <property type="entry name" value="Peptidase_C39_2"/>
    <property type="match status" value="1"/>
</dbReference>
<reference evidence="2" key="1">
    <citation type="journal article" date="2021" name="PeerJ">
        <title>Extensive microbial diversity within the chicken gut microbiome revealed by metagenomics and culture.</title>
        <authorList>
            <person name="Gilroy R."/>
            <person name="Ravi A."/>
            <person name="Getino M."/>
            <person name="Pursley I."/>
            <person name="Horton D.L."/>
            <person name="Alikhan N.F."/>
            <person name="Baker D."/>
            <person name="Gharbi K."/>
            <person name="Hall N."/>
            <person name="Watson M."/>
            <person name="Adriaenssens E.M."/>
            <person name="Foster-Nyarko E."/>
            <person name="Jarju S."/>
            <person name="Secka A."/>
            <person name="Antonio M."/>
            <person name="Oren A."/>
            <person name="Chaudhuri R.R."/>
            <person name="La Ragione R."/>
            <person name="Hildebrand F."/>
            <person name="Pallen M.J."/>
        </authorList>
    </citation>
    <scope>NUCLEOTIDE SEQUENCE</scope>
    <source>
        <strain evidence="2">ChiHejej3B27-3195</strain>
    </source>
</reference>
<dbReference type="AlphaFoldDB" id="A0A9D1S236"/>
<name>A0A9D1S236_9MICC</name>